<protein>
    <submittedName>
        <fullName evidence="1">Histone deacetylase</fullName>
    </submittedName>
</protein>
<dbReference type="Proteomes" id="UP000295198">
    <property type="component" value="Unassembled WGS sequence"/>
</dbReference>
<dbReference type="EMBL" id="SDKM01000001">
    <property type="protein sequence ID" value="RYP89034.1"/>
    <property type="molecule type" value="Genomic_DNA"/>
</dbReference>
<reference evidence="1 2" key="1">
    <citation type="submission" date="2019-01" db="EMBL/GenBank/DDBJ databases">
        <title>Nocardioides guangzhouensis sp. nov., an actinobacterium isolated from soil.</title>
        <authorList>
            <person name="Fu Y."/>
            <person name="Cai Y."/>
            <person name="Lin Z."/>
            <person name="Chen P."/>
        </authorList>
    </citation>
    <scope>NUCLEOTIDE SEQUENCE [LARGE SCALE GENOMIC DNA]</scope>
    <source>
        <strain evidence="1 2">130</strain>
    </source>
</reference>
<keyword evidence="2" id="KW-1185">Reference proteome</keyword>
<dbReference type="AlphaFoldDB" id="A0A4Q4ZNG6"/>
<evidence type="ECO:0000313" key="1">
    <source>
        <dbReference type="EMBL" id="RYP89034.1"/>
    </source>
</evidence>
<accession>A0A4Q4ZNG6</accession>
<dbReference type="Gene3D" id="3.10.490.10">
    <property type="entry name" value="Gamma-glutamyl cyclotransferase-like"/>
    <property type="match status" value="1"/>
</dbReference>
<organism evidence="1 2">
    <name type="scientific">Nocardioides guangzhouensis</name>
    <dbReference type="NCBI Taxonomy" id="2497878"/>
    <lineage>
        <taxon>Bacteria</taxon>
        <taxon>Bacillati</taxon>
        <taxon>Actinomycetota</taxon>
        <taxon>Actinomycetes</taxon>
        <taxon>Propionibacteriales</taxon>
        <taxon>Nocardioidaceae</taxon>
        <taxon>Nocardioides</taxon>
    </lineage>
</organism>
<proteinExistence type="predicted"/>
<sequence>MRGTVQRVWYVAYGSNLGRARFQCYLSGGTPAGGQREYAGCRDPSVPDRITVLDVPGRLVFGGESGVWGGGMAFYDADGAGRVACRAYLVTAEQFADVAAQEMRRPPGGEFARDLAGLLPDVDLVHAMGPGRYETVARLGEQDGAPMFTVTHDDVAGLEPTAPTAPYLWSIACGLREAHGWTAARIGAYLAGVPGAAGAWTAGEIAAWVADGSAVPPRA</sequence>
<evidence type="ECO:0000313" key="2">
    <source>
        <dbReference type="Proteomes" id="UP000295198"/>
    </source>
</evidence>
<dbReference type="OrthoDB" id="3470041at2"/>
<gene>
    <name evidence="1" type="ORF">EKO23_00985</name>
</gene>
<comment type="caution">
    <text evidence="1">The sequence shown here is derived from an EMBL/GenBank/DDBJ whole genome shotgun (WGS) entry which is preliminary data.</text>
</comment>
<name>A0A4Q4ZNG6_9ACTN</name>